<reference evidence="2 3" key="1">
    <citation type="journal article" date="2009" name="Stand. Genomic Sci.">
        <title>Complete genome sequence of Desulfotomaculum acetoxidans type strain (5575).</title>
        <authorList>
            <person name="Spring S."/>
            <person name="Lapidus A."/>
            <person name="Schroder M."/>
            <person name="Gleim D."/>
            <person name="Sims D."/>
            <person name="Meincke L."/>
            <person name="Glavina Del Rio T."/>
            <person name="Tice H."/>
            <person name="Copeland A."/>
            <person name="Cheng J.F."/>
            <person name="Lucas S."/>
            <person name="Chen F."/>
            <person name="Nolan M."/>
            <person name="Bruce D."/>
            <person name="Goodwin L."/>
            <person name="Pitluck S."/>
            <person name="Ivanova N."/>
            <person name="Mavromatis K."/>
            <person name="Mikhailova N."/>
            <person name="Pati A."/>
            <person name="Chen A."/>
            <person name="Palaniappan K."/>
            <person name="Land M."/>
            <person name="Hauser L."/>
            <person name="Chang Y.J."/>
            <person name="Jeffries C.D."/>
            <person name="Chain P."/>
            <person name="Saunders E."/>
            <person name="Brettin T."/>
            <person name="Detter J.C."/>
            <person name="Goker M."/>
            <person name="Bristow J."/>
            <person name="Eisen J.A."/>
            <person name="Markowitz V."/>
            <person name="Hugenholtz P."/>
            <person name="Kyrpides N.C."/>
            <person name="Klenk H.P."/>
            <person name="Han C."/>
        </authorList>
    </citation>
    <scope>NUCLEOTIDE SEQUENCE [LARGE SCALE GENOMIC DNA]</scope>
    <source>
        <strain evidence="3">ATCC 49208 / DSM 771 / VKM B-1644</strain>
    </source>
</reference>
<name>C8VY06_DESAS</name>
<proteinExistence type="predicted"/>
<dbReference type="PANTHER" id="PTHR36928:SF1">
    <property type="entry name" value="PHOSPHATASE YCDX-RELATED"/>
    <property type="match status" value="1"/>
</dbReference>
<dbReference type="Pfam" id="PF02811">
    <property type="entry name" value="PHP"/>
    <property type="match status" value="1"/>
</dbReference>
<keyword evidence="3" id="KW-1185">Reference proteome</keyword>
<dbReference type="SMART" id="SM00481">
    <property type="entry name" value="POLIIIAc"/>
    <property type="match status" value="1"/>
</dbReference>
<dbReference type="InterPro" id="IPR016195">
    <property type="entry name" value="Pol/histidinol_Pase-like"/>
</dbReference>
<dbReference type="InterPro" id="IPR003141">
    <property type="entry name" value="Pol/His_phosphatase_N"/>
</dbReference>
<dbReference type="OrthoDB" id="9808747at2"/>
<feature type="domain" description="Polymerase/histidinol phosphatase N-terminal" evidence="1">
    <location>
        <begin position="5"/>
        <end position="84"/>
    </location>
</feature>
<organism evidence="2 3">
    <name type="scientific">Desulfofarcimen acetoxidans (strain ATCC 49208 / DSM 771 / KCTC 5769 / VKM B-1644 / 5575)</name>
    <name type="common">Desulfotomaculum acetoxidans</name>
    <dbReference type="NCBI Taxonomy" id="485916"/>
    <lineage>
        <taxon>Bacteria</taxon>
        <taxon>Bacillati</taxon>
        <taxon>Bacillota</taxon>
        <taxon>Clostridia</taxon>
        <taxon>Eubacteriales</taxon>
        <taxon>Peptococcaceae</taxon>
        <taxon>Desulfofarcimen</taxon>
    </lineage>
</organism>
<dbReference type="AlphaFoldDB" id="C8VY06"/>
<dbReference type="STRING" id="485916.Dtox_3942"/>
<sequence>MKLFADYHTHTVFSDGLGTVRENAASAAARGLSEVAITDHGPRNIVTGMKGLDKLNIMLEEVARVNRLDLGVKVLAGLEASVVSSSGELELSRRAIKQLDLLVAGLHPYFLPRQLKDLWHFVLPNHLGRVRRSSGAKLKNTNTKALTEAVRRYPVDIVSHPNFMMPVELQELAPVCAERNSSLEINTGHVYNKDMIVLAAQKAGAKLVINSDAHTPQRVGDLASGLALVERLKFPLQRVVNLRLE</sequence>
<dbReference type="HOGENOM" id="CLU_061999_1_0_9"/>
<dbReference type="SUPFAM" id="SSF89550">
    <property type="entry name" value="PHP domain-like"/>
    <property type="match status" value="1"/>
</dbReference>
<dbReference type="InterPro" id="IPR050243">
    <property type="entry name" value="PHP_phosphatase"/>
</dbReference>
<evidence type="ECO:0000259" key="1">
    <source>
        <dbReference type="SMART" id="SM00481"/>
    </source>
</evidence>
<dbReference type="Proteomes" id="UP000002217">
    <property type="component" value="Chromosome"/>
</dbReference>
<accession>C8VY06</accession>
<evidence type="ECO:0000313" key="2">
    <source>
        <dbReference type="EMBL" id="ACV64635.1"/>
    </source>
</evidence>
<dbReference type="EMBL" id="CP001720">
    <property type="protein sequence ID" value="ACV64635.1"/>
    <property type="molecule type" value="Genomic_DNA"/>
</dbReference>
<evidence type="ECO:0000313" key="3">
    <source>
        <dbReference type="Proteomes" id="UP000002217"/>
    </source>
</evidence>
<dbReference type="GO" id="GO:0042578">
    <property type="term" value="F:phosphoric ester hydrolase activity"/>
    <property type="evidence" value="ECO:0007669"/>
    <property type="project" value="TreeGrafter"/>
</dbReference>
<dbReference type="eggNOG" id="COG1387">
    <property type="taxonomic scope" value="Bacteria"/>
</dbReference>
<gene>
    <name evidence="2" type="ordered locus">Dtox_3942</name>
</gene>
<dbReference type="GO" id="GO:0005829">
    <property type="term" value="C:cytosol"/>
    <property type="evidence" value="ECO:0007669"/>
    <property type="project" value="TreeGrafter"/>
</dbReference>
<dbReference type="RefSeq" id="WP_015759310.1">
    <property type="nucleotide sequence ID" value="NC_013216.1"/>
</dbReference>
<dbReference type="KEGG" id="dae:Dtox_3942"/>
<dbReference type="GO" id="GO:0008270">
    <property type="term" value="F:zinc ion binding"/>
    <property type="evidence" value="ECO:0007669"/>
    <property type="project" value="TreeGrafter"/>
</dbReference>
<protein>
    <submittedName>
        <fullName evidence="2">PHP domain protein</fullName>
    </submittedName>
</protein>
<dbReference type="Gene3D" id="3.20.20.140">
    <property type="entry name" value="Metal-dependent hydrolases"/>
    <property type="match status" value="1"/>
</dbReference>
<dbReference type="PANTHER" id="PTHR36928">
    <property type="entry name" value="PHOSPHATASE YCDX-RELATED"/>
    <property type="match status" value="1"/>
</dbReference>
<dbReference type="InterPro" id="IPR004013">
    <property type="entry name" value="PHP_dom"/>
</dbReference>